<gene>
    <name evidence="1" type="ORF">ACFPZN_30170</name>
</gene>
<dbReference type="InterPro" id="IPR025680">
    <property type="entry name" value="DddI"/>
</dbReference>
<dbReference type="RefSeq" id="WP_378285636.1">
    <property type="nucleotide sequence ID" value="NZ_JBHSON010000046.1"/>
</dbReference>
<evidence type="ECO:0000313" key="1">
    <source>
        <dbReference type="EMBL" id="MFC5749915.1"/>
    </source>
</evidence>
<dbReference type="Proteomes" id="UP001596074">
    <property type="component" value="Unassembled WGS sequence"/>
</dbReference>
<evidence type="ECO:0000313" key="2">
    <source>
        <dbReference type="Proteomes" id="UP001596074"/>
    </source>
</evidence>
<dbReference type="Pfam" id="PF14430">
    <property type="entry name" value="Imm1"/>
    <property type="match status" value="1"/>
</dbReference>
<name>A0ABW1A9R3_9ACTN</name>
<accession>A0ABW1A9R3</accession>
<organism evidence="1 2">
    <name type="scientific">Actinomadura rugatobispora</name>
    <dbReference type="NCBI Taxonomy" id="1994"/>
    <lineage>
        <taxon>Bacteria</taxon>
        <taxon>Bacillati</taxon>
        <taxon>Actinomycetota</taxon>
        <taxon>Actinomycetes</taxon>
        <taxon>Streptosporangiales</taxon>
        <taxon>Thermomonosporaceae</taxon>
        <taxon>Actinomadura</taxon>
    </lineage>
</organism>
<reference evidence="2" key="1">
    <citation type="journal article" date="2019" name="Int. J. Syst. Evol. Microbiol.">
        <title>The Global Catalogue of Microorganisms (GCM) 10K type strain sequencing project: providing services to taxonomists for standard genome sequencing and annotation.</title>
        <authorList>
            <consortium name="The Broad Institute Genomics Platform"/>
            <consortium name="The Broad Institute Genome Sequencing Center for Infectious Disease"/>
            <person name="Wu L."/>
            <person name="Ma J."/>
        </authorList>
    </citation>
    <scope>NUCLEOTIDE SEQUENCE [LARGE SCALE GENOMIC DNA]</scope>
    <source>
        <strain evidence="2">KCTC 42087</strain>
    </source>
</reference>
<protein>
    <submittedName>
        <fullName evidence="1">Imm1 family immunity protein</fullName>
    </submittedName>
</protein>
<sequence length="121" mass="12799">MPTGYNQGTNIALDSEESLERFISLLARPGSPDAVIQGDDGEDGLLVVHVAHGFGYLAYYGSSMFGHSVGEPASPALAAESEAGWPAGSGVPLTTFRATLVEFIQLRGQVPQAVRWQPKDP</sequence>
<comment type="caution">
    <text evidence="1">The sequence shown here is derived from an EMBL/GenBank/DDBJ whole genome shotgun (WGS) entry which is preliminary data.</text>
</comment>
<proteinExistence type="predicted"/>
<dbReference type="EMBL" id="JBHSON010000046">
    <property type="protein sequence ID" value="MFC5749915.1"/>
    <property type="molecule type" value="Genomic_DNA"/>
</dbReference>
<keyword evidence="2" id="KW-1185">Reference proteome</keyword>